<evidence type="ECO:0000313" key="4">
    <source>
        <dbReference type="EMBL" id="MCP9764701.1"/>
    </source>
</evidence>
<dbReference type="GO" id="GO:0043024">
    <property type="term" value="F:ribosomal small subunit binding"/>
    <property type="evidence" value="ECO:0007669"/>
    <property type="project" value="TreeGrafter"/>
</dbReference>
<comment type="subunit">
    <text evidence="2">Associates exclusively with 100S ribosomes, which are dimers of 70S ribosomes.</text>
</comment>
<dbReference type="SUPFAM" id="SSF69754">
    <property type="entry name" value="Ribosome binding protein Y (YfiA homologue)"/>
    <property type="match status" value="1"/>
</dbReference>
<dbReference type="GO" id="GO:0045900">
    <property type="term" value="P:negative regulation of translational elongation"/>
    <property type="evidence" value="ECO:0007669"/>
    <property type="project" value="TreeGrafter"/>
</dbReference>
<dbReference type="AlphaFoldDB" id="A0AAE3H656"/>
<keyword evidence="1" id="KW-0810">Translation regulation</keyword>
<dbReference type="RefSeq" id="WP_255038393.1">
    <property type="nucleotide sequence ID" value="NZ_RJUF01000175.1"/>
</dbReference>
<evidence type="ECO:0000313" key="5">
    <source>
        <dbReference type="Proteomes" id="UP001204144"/>
    </source>
</evidence>
<name>A0AAE3H656_9BACT</name>
<dbReference type="InterPro" id="IPR003489">
    <property type="entry name" value="RHF/RaiA"/>
</dbReference>
<proteinExistence type="predicted"/>
<reference evidence="4 5" key="1">
    <citation type="submission" date="2018-11" db="EMBL/GenBank/DDBJ databases">
        <title>Novel bacteria species description.</title>
        <authorList>
            <person name="Han J.-H."/>
        </authorList>
    </citation>
    <scope>NUCLEOTIDE SEQUENCE [LARGE SCALE GENOMIC DNA]</scope>
    <source>
        <strain evidence="4 5">KCTC23259</strain>
    </source>
</reference>
<organism evidence="4 5">
    <name type="scientific">Lacihabitans soyangensis</name>
    <dbReference type="NCBI Taxonomy" id="869394"/>
    <lineage>
        <taxon>Bacteria</taxon>
        <taxon>Pseudomonadati</taxon>
        <taxon>Bacteroidota</taxon>
        <taxon>Cytophagia</taxon>
        <taxon>Cytophagales</taxon>
        <taxon>Leadbetterellaceae</taxon>
        <taxon>Lacihabitans</taxon>
    </lineage>
</organism>
<accession>A0AAE3H656</accession>
<comment type="caution">
    <text evidence="4">The sequence shown here is derived from an EMBL/GenBank/DDBJ whole genome shotgun (WGS) entry which is preliminary data.</text>
</comment>
<dbReference type="GO" id="GO:0022627">
    <property type="term" value="C:cytosolic small ribosomal subunit"/>
    <property type="evidence" value="ECO:0007669"/>
    <property type="project" value="TreeGrafter"/>
</dbReference>
<evidence type="ECO:0000256" key="1">
    <source>
        <dbReference type="ARBA" id="ARBA00022845"/>
    </source>
</evidence>
<keyword evidence="5" id="KW-1185">Reference proteome</keyword>
<evidence type="ECO:0000256" key="3">
    <source>
        <dbReference type="ARBA" id="ARBA00041148"/>
    </source>
</evidence>
<dbReference type="Gene3D" id="3.30.160.100">
    <property type="entry name" value="Ribosome hibernation promotion factor-like"/>
    <property type="match status" value="1"/>
</dbReference>
<protein>
    <recommendedName>
        <fullName evidence="3">Ribosome hibernation promoting factor</fullName>
    </recommendedName>
</protein>
<dbReference type="EMBL" id="RJUF01000175">
    <property type="protein sequence ID" value="MCP9764701.1"/>
    <property type="molecule type" value="Genomic_DNA"/>
</dbReference>
<sequence length="118" mass="13469">MKIEVNAVHFSADNGLKQFIQKKLNKLETFYDKIISGEVFLRLDKGEKINTHKKLIEIKLNLPGNSIFVKESGDTFEAATDLAMDTLTRKVKQFKEKSKTIGRDMPEALVPEEVEEDL</sequence>
<dbReference type="InterPro" id="IPR036567">
    <property type="entry name" value="RHF-like"/>
</dbReference>
<dbReference type="PANTHER" id="PTHR33231:SF1">
    <property type="entry name" value="30S RIBOSOMAL PROTEIN"/>
    <property type="match status" value="1"/>
</dbReference>
<dbReference type="Pfam" id="PF02482">
    <property type="entry name" value="Ribosomal_S30AE"/>
    <property type="match status" value="1"/>
</dbReference>
<gene>
    <name evidence="4" type="primary">raiA</name>
    <name evidence="4" type="ORF">EGI31_17315</name>
</gene>
<dbReference type="InterPro" id="IPR050574">
    <property type="entry name" value="HPF/YfiA_ribosome-assoc"/>
</dbReference>
<evidence type="ECO:0000256" key="2">
    <source>
        <dbReference type="ARBA" id="ARBA00038695"/>
    </source>
</evidence>
<dbReference type="Proteomes" id="UP001204144">
    <property type="component" value="Unassembled WGS sequence"/>
</dbReference>
<dbReference type="PANTHER" id="PTHR33231">
    <property type="entry name" value="30S RIBOSOMAL PROTEIN"/>
    <property type="match status" value="1"/>
</dbReference>
<dbReference type="NCBIfam" id="TIGR00741">
    <property type="entry name" value="yfiA"/>
    <property type="match status" value="1"/>
</dbReference>